<comment type="similarity">
    <text evidence="2">Belongs to the CD36 family.</text>
</comment>
<dbReference type="Pfam" id="PF01130">
    <property type="entry name" value="CD36"/>
    <property type="match status" value="1"/>
</dbReference>
<reference evidence="9 10" key="1">
    <citation type="submission" date="2024-07" db="EMBL/GenBank/DDBJ databases">
        <title>Chromosome-level genome assembly of the water stick insect Ranatra chinensis (Heteroptera: Nepidae).</title>
        <authorList>
            <person name="Liu X."/>
        </authorList>
    </citation>
    <scope>NUCLEOTIDE SEQUENCE [LARGE SCALE GENOMIC DNA]</scope>
    <source>
        <strain evidence="9">Cailab_2021Rc</strain>
        <tissue evidence="9">Muscle</tissue>
    </source>
</reference>
<evidence type="ECO:0000313" key="9">
    <source>
        <dbReference type="EMBL" id="KAL1139978.1"/>
    </source>
</evidence>
<dbReference type="InterPro" id="IPR002159">
    <property type="entry name" value="CD36_fam"/>
</dbReference>
<evidence type="ECO:0000256" key="8">
    <source>
        <dbReference type="SAM" id="Phobius"/>
    </source>
</evidence>
<protein>
    <recommendedName>
        <fullName evidence="11">Protein croquemort</fullName>
    </recommendedName>
</protein>
<keyword evidence="3" id="KW-1003">Cell membrane</keyword>
<evidence type="ECO:0000256" key="6">
    <source>
        <dbReference type="ARBA" id="ARBA00023136"/>
    </source>
</evidence>
<accession>A0ABD0ZCG4</accession>
<dbReference type="Proteomes" id="UP001558652">
    <property type="component" value="Unassembled WGS sequence"/>
</dbReference>
<feature type="transmembrane region" description="Helical" evidence="8">
    <location>
        <begin position="400"/>
        <end position="423"/>
    </location>
</feature>
<dbReference type="PRINTS" id="PR01609">
    <property type="entry name" value="CD36FAMILY"/>
</dbReference>
<evidence type="ECO:0000256" key="3">
    <source>
        <dbReference type="ARBA" id="ARBA00022475"/>
    </source>
</evidence>
<evidence type="ECO:0000256" key="5">
    <source>
        <dbReference type="ARBA" id="ARBA00022989"/>
    </source>
</evidence>
<dbReference type="PANTHER" id="PTHR11923">
    <property type="entry name" value="SCAVENGER RECEPTOR CLASS B TYPE-1 SR-B1"/>
    <property type="match status" value="1"/>
</dbReference>
<keyword evidence="6 8" id="KW-0472">Membrane</keyword>
<evidence type="ECO:0000313" key="10">
    <source>
        <dbReference type="Proteomes" id="UP001558652"/>
    </source>
</evidence>
<name>A0ABD0ZCG4_9HEMI</name>
<gene>
    <name evidence="9" type="ORF">AAG570_006955</name>
</gene>
<evidence type="ECO:0000256" key="1">
    <source>
        <dbReference type="ARBA" id="ARBA00004236"/>
    </source>
</evidence>
<keyword evidence="7" id="KW-0325">Glycoprotein</keyword>
<evidence type="ECO:0000256" key="4">
    <source>
        <dbReference type="ARBA" id="ARBA00022692"/>
    </source>
</evidence>
<comment type="subcellular location">
    <subcellularLocation>
        <location evidence="1">Cell membrane</location>
    </subcellularLocation>
</comment>
<evidence type="ECO:0000256" key="7">
    <source>
        <dbReference type="ARBA" id="ARBA00023180"/>
    </source>
</evidence>
<keyword evidence="5 8" id="KW-1133">Transmembrane helix</keyword>
<organism evidence="9 10">
    <name type="scientific">Ranatra chinensis</name>
    <dbReference type="NCBI Taxonomy" id="642074"/>
    <lineage>
        <taxon>Eukaryota</taxon>
        <taxon>Metazoa</taxon>
        <taxon>Ecdysozoa</taxon>
        <taxon>Arthropoda</taxon>
        <taxon>Hexapoda</taxon>
        <taxon>Insecta</taxon>
        <taxon>Pterygota</taxon>
        <taxon>Neoptera</taxon>
        <taxon>Paraneoptera</taxon>
        <taxon>Hemiptera</taxon>
        <taxon>Heteroptera</taxon>
        <taxon>Panheteroptera</taxon>
        <taxon>Nepomorpha</taxon>
        <taxon>Nepidae</taxon>
        <taxon>Ranatrinae</taxon>
        <taxon>Ranatra</taxon>
    </lineage>
</organism>
<dbReference type="EMBL" id="JBFDAA010000002">
    <property type="protein sequence ID" value="KAL1139978.1"/>
    <property type="molecule type" value="Genomic_DNA"/>
</dbReference>
<dbReference type="AlphaFoldDB" id="A0ABD0ZCG4"/>
<evidence type="ECO:0000256" key="2">
    <source>
        <dbReference type="ARBA" id="ARBA00010532"/>
    </source>
</evidence>
<proteinExistence type="inferred from homology"/>
<keyword evidence="10" id="KW-1185">Reference proteome</keyword>
<dbReference type="GO" id="GO:0005886">
    <property type="term" value="C:plasma membrane"/>
    <property type="evidence" value="ECO:0007669"/>
    <property type="project" value="UniProtKB-SubCell"/>
</dbReference>
<evidence type="ECO:0008006" key="11">
    <source>
        <dbReference type="Google" id="ProtNLM"/>
    </source>
</evidence>
<comment type="caution">
    <text evidence="9">The sequence shown here is derived from an EMBL/GenBank/DDBJ whole genome shotgun (WGS) entry which is preliminary data.</text>
</comment>
<keyword evidence="4 8" id="KW-0812">Transmembrane</keyword>
<dbReference type="PANTHER" id="PTHR11923:SF93">
    <property type="entry name" value="GH07959P-RELATED"/>
    <property type="match status" value="1"/>
</dbReference>
<sequence>MVLRPGSNTYNIWKEPPVPIYMNFYLFNWTNPQELNTKMPKLVEMGPYCFKETDEKTNISWNQNGTVTFKRKRTWHFAPELSNGTLDDLVTTLNPVSLSAANSVRYWNYFMKKSLSMSMSTINQEVHVVRTVGELLFDGYTDPLLDIARKMPSIAGIDIPYDKFAWFYLRNESDIFEGVYNMDTGEDNIYKYGKLYNWNYSNNTSFYEGHCGSIKGTAGELFPPELKKSNSIEMFSADLCRSLALKFNEESIVRGINGYKYIGAEEVVDNGTLDSSNECYCDGQCVPSGVINVTSCRLGAPGFISFPHFLYGDAYYRNQVEGMNPDPDKHTLYLTLEPNTGIPLEVAARFQINLLLSPSDSISLYKNVPTIFFPMMWFEQRVTISETLSLMLKFALYTPVAGPILSVTLILIGLIILSAYIYMHIMHRR</sequence>